<dbReference type="Pfam" id="PF12494">
    <property type="entry name" value="DUF3695"/>
    <property type="match status" value="1"/>
</dbReference>
<gene>
    <name evidence="1" type="ORF">FF38_07087</name>
</gene>
<comment type="caution">
    <text evidence="1">The sequence shown here is derived from an EMBL/GenBank/DDBJ whole genome shotgun (WGS) entry which is preliminary data.</text>
</comment>
<reference evidence="1 2" key="1">
    <citation type="journal article" date="2015" name="Nat. Commun.">
        <title>Lucilia cuprina genome unlocks parasitic fly biology to underpin future interventions.</title>
        <authorList>
            <person name="Anstead C.A."/>
            <person name="Korhonen P.K."/>
            <person name="Young N.D."/>
            <person name="Hall R.S."/>
            <person name="Jex A.R."/>
            <person name="Murali S.C."/>
            <person name="Hughes D.S."/>
            <person name="Lee S.F."/>
            <person name="Perry T."/>
            <person name="Stroehlein A.J."/>
            <person name="Ansell B.R."/>
            <person name="Breugelmans B."/>
            <person name="Hofmann A."/>
            <person name="Qu J."/>
            <person name="Dugan S."/>
            <person name="Lee S.L."/>
            <person name="Chao H."/>
            <person name="Dinh H."/>
            <person name="Han Y."/>
            <person name="Doddapaneni H.V."/>
            <person name="Worley K.C."/>
            <person name="Muzny D.M."/>
            <person name="Ioannidis P."/>
            <person name="Waterhouse R.M."/>
            <person name="Zdobnov E.M."/>
            <person name="James P.J."/>
            <person name="Bagnall N.H."/>
            <person name="Kotze A.C."/>
            <person name="Gibbs R.A."/>
            <person name="Richards S."/>
            <person name="Batterham P."/>
            <person name="Gasser R.B."/>
        </authorList>
    </citation>
    <scope>NUCLEOTIDE SEQUENCE [LARGE SCALE GENOMIC DNA]</scope>
    <source>
        <strain evidence="1 2">LS</strain>
        <tissue evidence="1">Full body</tissue>
    </source>
</reference>
<organism evidence="1 2">
    <name type="scientific">Lucilia cuprina</name>
    <name type="common">Green bottle fly</name>
    <name type="synonym">Australian sheep blowfly</name>
    <dbReference type="NCBI Taxonomy" id="7375"/>
    <lineage>
        <taxon>Eukaryota</taxon>
        <taxon>Metazoa</taxon>
        <taxon>Ecdysozoa</taxon>
        <taxon>Arthropoda</taxon>
        <taxon>Hexapoda</taxon>
        <taxon>Insecta</taxon>
        <taxon>Pterygota</taxon>
        <taxon>Neoptera</taxon>
        <taxon>Endopterygota</taxon>
        <taxon>Diptera</taxon>
        <taxon>Brachycera</taxon>
        <taxon>Muscomorpha</taxon>
        <taxon>Oestroidea</taxon>
        <taxon>Calliphoridae</taxon>
        <taxon>Luciliinae</taxon>
        <taxon>Lucilia</taxon>
    </lineage>
</organism>
<dbReference type="STRING" id="7375.A0A0L0C5I6"/>
<proteinExistence type="predicted"/>
<evidence type="ECO:0000313" key="1">
    <source>
        <dbReference type="EMBL" id="KNC27658.1"/>
    </source>
</evidence>
<dbReference type="EMBL" id="JRES01000869">
    <property type="protein sequence ID" value="KNC27658.1"/>
    <property type="molecule type" value="Genomic_DNA"/>
</dbReference>
<name>A0A0L0C5I6_LUCCU</name>
<accession>A0A0L0C5I6</accession>
<dbReference type="Proteomes" id="UP000037069">
    <property type="component" value="Unassembled WGS sequence"/>
</dbReference>
<evidence type="ECO:0000313" key="2">
    <source>
        <dbReference type="Proteomes" id="UP000037069"/>
    </source>
</evidence>
<keyword evidence="2" id="KW-1185">Reference proteome</keyword>
<dbReference type="InterPro" id="IPR022179">
    <property type="entry name" value="CFAP276"/>
</dbReference>
<dbReference type="AlphaFoldDB" id="A0A0L0C5I6"/>
<dbReference type="OrthoDB" id="10013535at2759"/>
<sequence>MLRVRNHSYAPYLEREGRLICPMPKPNNIESNKTWHANLKAHERLYYHQTLASVRGCKRFMATTKIPKDSLDFQLQSRYVHSRDYFPEKVDFVLQVETCQRFPQTFRVLRNTRDIPLEQPELIGHPLKIGGLKEKLSPHSVKLINSGPHTQLVNNGYSRQPADGNFFRY</sequence>
<dbReference type="OMA" id="HTPLTNP"/>
<protein>
    <submittedName>
        <fullName evidence="1">Uncharacterized protein</fullName>
    </submittedName>
</protein>